<gene>
    <name evidence="1" type="ORF">PHLGIDRAFT_333026</name>
</gene>
<dbReference type="OrthoDB" id="3256662at2759"/>
<dbReference type="InterPro" id="IPR032675">
    <property type="entry name" value="LRR_dom_sf"/>
</dbReference>
<dbReference type="EMBL" id="KN840467">
    <property type="protein sequence ID" value="KIP09318.1"/>
    <property type="molecule type" value="Genomic_DNA"/>
</dbReference>
<evidence type="ECO:0000313" key="2">
    <source>
        <dbReference type="Proteomes" id="UP000053257"/>
    </source>
</evidence>
<organism evidence="1 2">
    <name type="scientific">Phlebiopsis gigantea (strain 11061_1 CR5-6)</name>
    <name type="common">White-rot fungus</name>
    <name type="synonym">Peniophora gigantea</name>
    <dbReference type="NCBI Taxonomy" id="745531"/>
    <lineage>
        <taxon>Eukaryota</taxon>
        <taxon>Fungi</taxon>
        <taxon>Dikarya</taxon>
        <taxon>Basidiomycota</taxon>
        <taxon>Agaricomycotina</taxon>
        <taxon>Agaricomycetes</taxon>
        <taxon>Polyporales</taxon>
        <taxon>Phanerochaetaceae</taxon>
        <taxon>Phlebiopsis</taxon>
    </lineage>
</organism>
<evidence type="ECO:0008006" key="3">
    <source>
        <dbReference type="Google" id="ProtNLM"/>
    </source>
</evidence>
<keyword evidence="2" id="KW-1185">Reference proteome</keyword>
<protein>
    <recommendedName>
        <fullName evidence="3">F-box domain-containing protein</fullName>
    </recommendedName>
</protein>
<sequence length="449" mass="50686">MFCVECQPRLFRVVQHSGTSDSAQHGRALQLWSNLLKEKDPRSALLAGFVQNYTLSSWYANDAFAQCYFTAFLERRMSTAHHFIKLKTFKMKSCQISSSTFDVLAQIPSVRALSFDGCVPNIESSLGDTHHSRSWTRFIAAQTFFPSECYPMLSDFIDIDGLEYLSVDDWSLACAILEGRRANQLRELCIPIDVSQAPEVPNFLERMPNLTRLCVRNALWSPDTCIPSHIVPRLQQLQGSVSFLNKIVPGRPVTHITISGIAILQRPFASAAKLSTVGIRSICLPQAHFRTLHSDDFPNLESLIIRPGCVGRSRLYSSAFPSALDRDSPLSSPTLVTYAVDPTCCWICAMWLLDLITQLVTLSNKVPAIFPHATRFRMANIIEWRRDPGQTWVPRVLSRPAARELLFRRDMRDVSDIDGCLRSLLRDDELTVDDRLRLGNDFIVHDVPG</sequence>
<dbReference type="Proteomes" id="UP000053257">
    <property type="component" value="Unassembled WGS sequence"/>
</dbReference>
<dbReference type="SUPFAM" id="SSF52047">
    <property type="entry name" value="RNI-like"/>
    <property type="match status" value="1"/>
</dbReference>
<name>A0A0C3PQG2_PHLG1</name>
<evidence type="ECO:0000313" key="1">
    <source>
        <dbReference type="EMBL" id="KIP09318.1"/>
    </source>
</evidence>
<reference evidence="1 2" key="1">
    <citation type="journal article" date="2014" name="PLoS Genet.">
        <title>Analysis of the Phlebiopsis gigantea genome, transcriptome and secretome provides insight into its pioneer colonization strategies of wood.</title>
        <authorList>
            <person name="Hori C."/>
            <person name="Ishida T."/>
            <person name="Igarashi K."/>
            <person name="Samejima M."/>
            <person name="Suzuki H."/>
            <person name="Master E."/>
            <person name="Ferreira P."/>
            <person name="Ruiz-Duenas F.J."/>
            <person name="Held B."/>
            <person name="Canessa P."/>
            <person name="Larrondo L.F."/>
            <person name="Schmoll M."/>
            <person name="Druzhinina I.S."/>
            <person name="Kubicek C.P."/>
            <person name="Gaskell J.A."/>
            <person name="Kersten P."/>
            <person name="St John F."/>
            <person name="Glasner J."/>
            <person name="Sabat G."/>
            <person name="Splinter BonDurant S."/>
            <person name="Syed K."/>
            <person name="Yadav J."/>
            <person name="Mgbeahuruike A.C."/>
            <person name="Kovalchuk A."/>
            <person name="Asiegbu F.O."/>
            <person name="Lackner G."/>
            <person name="Hoffmeister D."/>
            <person name="Rencoret J."/>
            <person name="Gutierrez A."/>
            <person name="Sun H."/>
            <person name="Lindquist E."/>
            <person name="Barry K."/>
            <person name="Riley R."/>
            <person name="Grigoriev I.V."/>
            <person name="Henrissat B."/>
            <person name="Kues U."/>
            <person name="Berka R.M."/>
            <person name="Martinez A.T."/>
            <person name="Covert S.F."/>
            <person name="Blanchette R.A."/>
            <person name="Cullen D."/>
        </authorList>
    </citation>
    <scope>NUCLEOTIDE SEQUENCE [LARGE SCALE GENOMIC DNA]</scope>
    <source>
        <strain evidence="1 2">11061_1 CR5-6</strain>
    </source>
</reference>
<dbReference type="Gene3D" id="3.80.10.10">
    <property type="entry name" value="Ribonuclease Inhibitor"/>
    <property type="match status" value="1"/>
</dbReference>
<accession>A0A0C3PQG2</accession>
<proteinExistence type="predicted"/>
<dbReference type="AlphaFoldDB" id="A0A0C3PQG2"/>
<dbReference type="HOGENOM" id="CLU_609886_0_0_1"/>